<dbReference type="RefSeq" id="WP_167164750.1">
    <property type="nucleotide sequence ID" value="NZ_BAAAOO010000002.1"/>
</dbReference>
<comment type="caution">
    <text evidence="3">The sequence shown here is derived from an EMBL/GenBank/DDBJ whole genome shotgun (WGS) entry which is preliminary data.</text>
</comment>
<keyword evidence="4" id="KW-1185">Reference proteome</keyword>
<proteinExistence type="predicted"/>
<feature type="transmembrane region" description="Helical" evidence="2">
    <location>
        <begin position="136"/>
        <end position="156"/>
    </location>
</feature>
<dbReference type="InterPro" id="IPR043777">
    <property type="entry name" value="DUF5719"/>
</dbReference>
<sequence>MSQRPRRGLPPDAPNDPVDNVPDAETTAVRRALRDEELAAMTPPPAARRPSRAASEPEPEPTAAAEPEQTAPRRGRRAAAESEPAGAETVVVDSHASAEKSASRTRGLRAPRSQGGASTAPPRPALTAVEARRRRLALAFGLFGLIACLGIGLVPAQPAPVPQTVPLVTAISRTCPVSDTGPATLVASSSDGDIRLRELGSTATSTLTGPLSIGDQTTATILTPTLSESSVVGGTVMSSDTQQWYGSCRSPRTDQYVQLPGGDGATLLVINPESEDALIDITLTGPDGEITGDSLRGVTVPANSQHVVDLSAYAGSVDAVGARVRTSLGRVLAVAQAVRDDGGDFASNTILGRTVVIPAVPEGSGSTLLLLSNPGTTRNAVSIEAITSAGRYALPGYESYALNAQRTVQVDLTSALNGVPAALVITGREDFAASLFATAGGDFAVVPGELDEQSAAAQDLVAVVPGTGTLQITNSGDGEALVRVDWGEDQAPAARTVLAGSVATVDIPDGATTVRLTSNGPVSGALLVHSSSGSGLSAVPLEYSARSQAWIPIQPEAGMGR</sequence>
<evidence type="ECO:0000256" key="1">
    <source>
        <dbReference type="SAM" id="MobiDB-lite"/>
    </source>
</evidence>
<evidence type="ECO:0000313" key="3">
    <source>
        <dbReference type="EMBL" id="NIH55980.1"/>
    </source>
</evidence>
<name>A0ABX0SFL4_9ACTN</name>
<evidence type="ECO:0000313" key="4">
    <source>
        <dbReference type="Proteomes" id="UP000749311"/>
    </source>
</evidence>
<feature type="compositionally biased region" description="Low complexity" evidence="1">
    <location>
        <begin position="52"/>
        <end position="72"/>
    </location>
</feature>
<protein>
    <submittedName>
        <fullName evidence="3">Uncharacterized protein</fullName>
    </submittedName>
</protein>
<keyword evidence="2" id="KW-0472">Membrane</keyword>
<feature type="compositionally biased region" description="Low complexity" evidence="1">
    <location>
        <begin position="15"/>
        <end position="24"/>
    </location>
</feature>
<keyword evidence="2" id="KW-1133">Transmembrane helix</keyword>
<dbReference type="Pfam" id="PF18986">
    <property type="entry name" value="DUF5719"/>
    <property type="match status" value="1"/>
</dbReference>
<dbReference type="Proteomes" id="UP000749311">
    <property type="component" value="Unassembled WGS sequence"/>
</dbReference>
<gene>
    <name evidence="3" type="ORF">FB473_000625</name>
</gene>
<organism evidence="3 4">
    <name type="scientific">Brooklawnia cerclae</name>
    <dbReference type="NCBI Taxonomy" id="349934"/>
    <lineage>
        <taxon>Bacteria</taxon>
        <taxon>Bacillati</taxon>
        <taxon>Actinomycetota</taxon>
        <taxon>Actinomycetes</taxon>
        <taxon>Propionibacteriales</taxon>
        <taxon>Propionibacteriaceae</taxon>
        <taxon>Brooklawnia</taxon>
    </lineage>
</organism>
<keyword evidence="2" id="KW-0812">Transmembrane</keyword>
<feature type="region of interest" description="Disordered" evidence="1">
    <location>
        <begin position="1"/>
        <end position="125"/>
    </location>
</feature>
<dbReference type="EMBL" id="JAAMOZ010000001">
    <property type="protein sequence ID" value="NIH55980.1"/>
    <property type="molecule type" value="Genomic_DNA"/>
</dbReference>
<evidence type="ECO:0000256" key="2">
    <source>
        <dbReference type="SAM" id="Phobius"/>
    </source>
</evidence>
<reference evidence="3 4" key="1">
    <citation type="submission" date="2020-02" db="EMBL/GenBank/DDBJ databases">
        <title>Sequencing the genomes of 1000 actinobacteria strains.</title>
        <authorList>
            <person name="Klenk H.-P."/>
        </authorList>
    </citation>
    <scope>NUCLEOTIDE SEQUENCE [LARGE SCALE GENOMIC DNA]</scope>
    <source>
        <strain evidence="3 4">DSM 19609</strain>
    </source>
</reference>
<accession>A0ABX0SFL4</accession>